<dbReference type="EMBL" id="CAIO01000229">
    <property type="protein sequence ID" value="CCI24593.1"/>
    <property type="molecule type" value="Genomic_DNA"/>
</dbReference>
<dbReference type="Proteomes" id="UP000004775">
    <property type="component" value="Unassembled WGS sequence"/>
</dbReference>
<sequence length="51" mass="5786">MVELFKGFEQLVELAKILEEKLEKGEIKTEMQFNSRPLSNIPRSGGIPRPG</sequence>
<name>I4HRB9_MICAE</name>
<evidence type="ECO:0000313" key="2">
    <source>
        <dbReference type="Proteomes" id="UP000004775"/>
    </source>
</evidence>
<dbReference type="RefSeq" id="WP_002796989.1">
    <property type="nucleotide sequence ID" value="NZ_HE973756.1"/>
</dbReference>
<comment type="caution">
    <text evidence="1">The sequence shown here is derived from an EMBL/GenBank/DDBJ whole genome shotgun (WGS) entry which is preliminary data.</text>
</comment>
<reference evidence="1 2" key="1">
    <citation type="submission" date="2012-04" db="EMBL/GenBank/DDBJ databases">
        <authorList>
            <person name="Genoscope - CEA"/>
        </authorList>
    </citation>
    <scope>NUCLEOTIDE SEQUENCE [LARGE SCALE GENOMIC DNA]</scope>
    <source>
        <strain evidence="1 2">9809</strain>
    </source>
</reference>
<gene>
    <name evidence="1" type="ORF">MICAH_3040012</name>
</gene>
<proteinExistence type="predicted"/>
<dbReference type="HOGENOM" id="CLU_3100817_0_0_3"/>
<protein>
    <submittedName>
        <fullName evidence="1">Uncharacterized protein</fullName>
    </submittedName>
</protein>
<dbReference type="AlphaFoldDB" id="I4HRB9"/>
<evidence type="ECO:0000313" key="1">
    <source>
        <dbReference type="EMBL" id="CCI24593.1"/>
    </source>
</evidence>
<accession>I4HRB9</accession>
<organism evidence="1 2">
    <name type="scientific">Microcystis aeruginosa PCC 9809</name>
    <dbReference type="NCBI Taxonomy" id="1160285"/>
    <lineage>
        <taxon>Bacteria</taxon>
        <taxon>Bacillati</taxon>
        <taxon>Cyanobacteriota</taxon>
        <taxon>Cyanophyceae</taxon>
        <taxon>Oscillatoriophycideae</taxon>
        <taxon>Chroococcales</taxon>
        <taxon>Microcystaceae</taxon>
        <taxon>Microcystis</taxon>
    </lineage>
</organism>